<dbReference type="InParanoid" id="A0A136J5H5"/>
<evidence type="ECO:0000313" key="3">
    <source>
        <dbReference type="Proteomes" id="UP000070501"/>
    </source>
</evidence>
<protein>
    <recommendedName>
        <fullName evidence="4">Secreted protein</fullName>
    </recommendedName>
</protein>
<name>A0A136J5H5_9PEZI</name>
<feature type="chain" id="PRO_5007293491" description="Secreted protein" evidence="1">
    <location>
        <begin position="21"/>
        <end position="116"/>
    </location>
</feature>
<keyword evidence="3" id="KW-1185">Reference proteome</keyword>
<evidence type="ECO:0008006" key="4">
    <source>
        <dbReference type="Google" id="ProtNLM"/>
    </source>
</evidence>
<evidence type="ECO:0000313" key="2">
    <source>
        <dbReference type="EMBL" id="KXJ92445.1"/>
    </source>
</evidence>
<organism evidence="2 3">
    <name type="scientific">Microdochium bolleyi</name>
    <dbReference type="NCBI Taxonomy" id="196109"/>
    <lineage>
        <taxon>Eukaryota</taxon>
        <taxon>Fungi</taxon>
        <taxon>Dikarya</taxon>
        <taxon>Ascomycota</taxon>
        <taxon>Pezizomycotina</taxon>
        <taxon>Sordariomycetes</taxon>
        <taxon>Xylariomycetidae</taxon>
        <taxon>Xylariales</taxon>
        <taxon>Microdochiaceae</taxon>
        <taxon>Microdochium</taxon>
    </lineage>
</organism>
<evidence type="ECO:0000256" key="1">
    <source>
        <dbReference type="SAM" id="SignalP"/>
    </source>
</evidence>
<dbReference type="AlphaFoldDB" id="A0A136J5H5"/>
<gene>
    <name evidence="2" type="ORF">Micbo1qcDRAFT_162727</name>
</gene>
<dbReference type="EMBL" id="KQ964249">
    <property type="protein sequence ID" value="KXJ92445.1"/>
    <property type="molecule type" value="Genomic_DNA"/>
</dbReference>
<sequence length="116" mass="13071">MGTGQIDAFFLLVLISGVMSKQACEHFWVWKRGSCWLFSRVRISFGLFACLFALSPWQPCMPCSPQCQLGASPSDACGCILARQTMRPAIERSALHCCACRYMYCSDLYLLENGRR</sequence>
<proteinExistence type="predicted"/>
<feature type="signal peptide" evidence="1">
    <location>
        <begin position="1"/>
        <end position="20"/>
    </location>
</feature>
<dbReference type="Proteomes" id="UP000070501">
    <property type="component" value="Unassembled WGS sequence"/>
</dbReference>
<reference evidence="3" key="1">
    <citation type="submission" date="2016-02" db="EMBL/GenBank/DDBJ databases">
        <title>Draft genome sequence of Microdochium bolleyi, a fungal endophyte of beachgrass.</title>
        <authorList>
            <consortium name="DOE Joint Genome Institute"/>
            <person name="David A.S."/>
            <person name="May G."/>
            <person name="Haridas S."/>
            <person name="Lim J."/>
            <person name="Wang M."/>
            <person name="Labutti K."/>
            <person name="Lipzen A."/>
            <person name="Barry K."/>
            <person name="Grigoriev I.V."/>
        </authorList>
    </citation>
    <scope>NUCLEOTIDE SEQUENCE [LARGE SCALE GENOMIC DNA]</scope>
    <source>
        <strain evidence="3">J235TASD1</strain>
    </source>
</reference>
<accession>A0A136J5H5</accession>
<keyword evidence="1" id="KW-0732">Signal</keyword>